<keyword evidence="3 12" id="KW-0812">Transmembrane</keyword>
<dbReference type="InterPro" id="IPR036093">
    <property type="entry name" value="NAC_dom_sf"/>
</dbReference>
<feature type="domain" description="NAC" evidence="13">
    <location>
        <begin position="21"/>
        <end position="171"/>
    </location>
</feature>
<evidence type="ECO:0000256" key="1">
    <source>
        <dbReference type="ARBA" id="ARBA00004123"/>
    </source>
</evidence>
<feature type="region of interest" description="Disordered" evidence="11">
    <location>
        <begin position="457"/>
        <end position="510"/>
    </location>
</feature>
<dbReference type="InterPro" id="IPR003441">
    <property type="entry name" value="NAC-dom"/>
</dbReference>
<dbReference type="PANTHER" id="PTHR31744:SF216">
    <property type="entry name" value="NAC TRANSCRIPTION FACTOR"/>
    <property type="match status" value="1"/>
</dbReference>
<keyword evidence="10" id="KW-0539">Nucleus</keyword>
<evidence type="ECO:0000256" key="8">
    <source>
        <dbReference type="ARBA" id="ARBA00023159"/>
    </source>
</evidence>
<evidence type="ECO:0000256" key="9">
    <source>
        <dbReference type="ARBA" id="ARBA00023163"/>
    </source>
</evidence>
<evidence type="ECO:0000256" key="6">
    <source>
        <dbReference type="ARBA" id="ARBA00023125"/>
    </source>
</evidence>
<organism evidence="14 15">
    <name type="scientific">Vigna unguiculata</name>
    <name type="common">Cowpea</name>
    <dbReference type="NCBI Taxonomy" id="3917"/>
    <lineage>
        <taxon>Eukaryota</taxon>
        <taxon>Viridiplantae</taxon>
        <taxon>Streptophyta</taxon>
        <taxon>Embryophyta</taxon>
        <taxon>Tracheophyta</taxon>
        <taxon>Spermatophyta</taxon>
        <taxon>Magnoliopsida</taxon>
        <taxon>eudicotyledons</taxon>
        <taxon>Gunneridae</taxon>
        <taxon>Pentapetalae</taxon>
        <taxon>rosids</taxon>
        <taxon>fabids</taxon>
        <taxon>Fabales</taxon>
        <taxon>Fabaceae</taxon>
        <taxon>Papilionoideae</taxon>
        <taxon>50 kb inversion clade</taxon>
        <taxon>NPAAA clade</taxon>
        <taxon>indigoferoid/millettioid clade</taxon>
        <taxon>Phaseoleae</taxon>
        <taxon>Vigna</taxon>
    </lineage>
</organism>
<keyword evidence="6" id="KW-0238">DNA-binding</keyword>
<feature type="compositionally biased region" description="Polar residues" evidence="11">
    <location>
        <begin position="187"/>
        <end position="196"/>
    </location>
</feature>
<keyword evidence="8" id="KW-0010">Activator</keyword>
<keyword evidence="5" id="KW-0805">Transcription regulation</keyword>
<evidence type="ECO:0000256" key="5">
    <source>
        <dbReference type="ARBA" id="ARBA00023015"/>
    </source>
</evidence>
<dbReference type="Proteomes" id="UP000501690">
    <property type="component" value="Linkage Group LG7"/>
</dbReference>
<dbReference type="PANTHER" id="PTHR31744">
    <property type="entry name" value="PROTEIN CUP-SHAPED COTYLEDON 2-RELATED"/>
    <property type="match status" value="1"/>
</dbReference>
<keyword evidence="7 12" id="KW-0472">Membrane</keyword>
<dbReference type="AlphaFoldDB" id="A0A4D6MJP8"/>
<evidence type="ECO:0000256" key="11">
    <source>
        <dbReference type="SAM" id="MobiDB-lite"/>
    </source>
</evidence>
<dbReference type="PROSITE" id="PS51005">
    <property type="entry name" value="NAC"/>
    <property type="match status" value="1"/>
</dbReference>
<keyword evidence="15" id="KW-1185">Reference proteome</keyword>
<evidence type="ECO:0000256" key="10">
    <source>
        <dbReference type="ARBA" id="ARBA00023242"/>
    </source>
</evidence>
<feature type="transmembrane region" description="Helical" evidence="12">
    <location>
        <begin position="536"/>
        <end position="562"/>
    </location>
</feature>
<evidence type="ECO:0000259" key="13">
    <source>
        <dbReference type="PROSITE" id="PS51005"/>
    </source>
</evidence>
<evidence type="ECO:0000256" key="7">
    <source>
        <dbReference type="ARBA" id="ARBA00023136"/>
    </source>
</evidence>
<keyword evidence="4 12" id="KW-1133">Transmembrane helix</keyword>
<name>A0A4D6MJP8_VIGUN</name>
<evidence type="ECO:0000256" key="3">
    <source>
        <dbReference type="ARBA" id="ARBA00022692"/>
    </source>
</evidence>
<reference evidence="14 15" key="1">
    <citation type="submission" date="2019-04" db="EMBL/GenBank/DDBJ databases">
        <title>An improved genome assembly and genetic linkage map for asparagus bean, Vigna unguiculata ssp. sesquipedialis.</title>
        <authorList>
            <person name="Xia Q."/>
            <person name="Zhang R."/>
            <person name="Dong Y."/>
        </authorList>
    </citation>
    <scope>NUCLEOTIDE SEQUENCE [LARGE SCALE GENOMIC DNA]</scope>
    <source>
        <tissue evidence="14">Leaf</tissue>
    </source>
</reference>
<comment type="subcellular location">
    <subcellularLocation>
        <location evidence="2">Membrane</location>
        <topology evidence="2">Single-pass membrane protein</topology>
    </subcellularLocation>
    <subcellularLocation>
        <location evidence="1">Nucleus</location>
    </subcellularLocation>
</comment>
<dbReference type="GO" id="GO:0016020">
    <property type="term" value="C:membrane"/>
    <property type="evidence" value="ECO:0007669"/>
    <property type="project" value="UniProtKB-SubCell"/>
</dbReference>
<dbReference type="GO" id="GO:0006355">
    <property type="term" value="P:regulation of DNA-templated transcription"/>
    <property type="evidence" value="ECO:0007669"/>
    <property type="project" value="InterPro"/>
</dbReference>
<evidence type="ECO:0000256" key="12">
    <source>
        <dbReference type="SAM" id="Phobius"/>
    </source>
</evidence>
<keyword evidence="9" id="KW-0804">Transcription</keyword>
<evidence type="ECO:0000256" key="4">
    <source>
        <dbReference type="ARBA" id="ARBA00022989"/>
    </source>
</evidence>
<proteinExistence type="predicted"/>
<evidence type="ECO:0000313" key="15">
    <source>
        <dbReference type="Proteomes" id="UP000501690"/>
    </source>
</evidence>
<dbReference type="FunFam" id="2.170.150.80:FF:000002">
    <property type="entry name" value="Nac domain-containing protein 86"/>
    <property type="match status" value="1"/>
</dbReference>
<feature type="compositionally biased region" description="Polar residues" evidence="11">
    <location>
        <begin position="472"/>
        <end position="484"/>
    </location>
</feature>
<gene>
    <name evidence="14" type="ORF">DEO72_LG7g2133</name>
</gene>
<dbReference type="Gene3D" id="2.170.150.80">
    <property type="entry name" value="NAC domain"/>
    <property type="match status" value="1"/>
</dbReference>
<dbReference type="GO" id="GO:0000976">
    <property type="term" value="F:transcription cis-regulatory region binding"/>
    <property type="evidence" value="ECO:0007669"/>
    <property type="project" value="UniProtKB-ARBA"/>
</dbReference>
<protein>
    <recommendedName>
        <fullName evidence="13">NAC domain-containing protein</fullName>
    </recommendedName>
</protein>
<sequence>MGAVVECYPPPRTAVLSLNTLPLGFRFRPTDEELIDYYLRSKINGNGDDVWVIREIDVCKWEPWDLPDLSVVRNKDPEWFFFCPQDRKYPNGHRLNRATNHGYWKATGKDRKIKSGSALIGMKKTLVFYTGRAPKGKRTNWVMHEYRPTLKELDGTNPGQNPYVLCRLFKKHDESLEGSNGEDVERTASTPMTANHSPDEIQSDSSLDPASSSQITEGEKPLTVIHENSEEAISNIVTPLDSHSDGCGAQNQIVKPAVEQDQAFNFEDFYDPTKQQLLDDKLFSPVHAHFPPEIYYQSELQYGTNDNMSDFFDSVNWDAISYDTSSLELGSSFLNVKDNGSGSDSDVEMANMTNLQALHGYPKEEVEQKSSNVGLFQNIPQMVFSNDGSMGQVDDPIKNIGQPRDFDTFVNGDTGIRIRPRQGRNEQPNMNGMVLQSQGNAPRRIRLHVDRQFASAAKDGSFASAPEDHNPKTTISREWNGSENHATDESCSSSSSSDVDEAEKESAESCDVASAEFISKESRRGHHSSKVSSNCGMWSCVLAVSATVLVSVTVIVNIWGYVRS</sequence>
<accession>A0A4D6MJP8</accession>
<feature type="compositionally biased region" description="Low complexity" evidence="11">
    <location>
        <begin position="203"/>
        <end position="213"/>
    </location>
</feature>
<dbReference type="SUPFAM" id="SSF101941">
    <property type="entry name" value="NAC domain"/>
    <property type="match status" value="1"/>
</dbReference>
<feature type="region of interest" description="Disordered" evidence="11">
    <location>
        <begin position="176"/>
        <end position="216"/>
    </location>
</feature>
<dbReference type="EMBL" id="CP039351">
    <property type="protein sequence ID" value="QCE00842.1"/>
    <property type="molecule type" value="Genomic_DNA"/>
</dbReference>
<evidence type="ECO:0000313" key="14">
    <source>
        <dbReference type="EMBL" id="QCE00842.1"/>
    </source>
</evidence>
<feature type="region of interest" description="Disordered" evidence="11">
    <location>
        <begin position="397"/>
        <end position="431"/>
    </location>
</feature>
<evidence type="ECO:0000256" key="2">
    <source>
        <dbReference type="ARBA" id="ARBA00004167"/>
    </source>
</evidence>
<dbReference type="GO" id="GO:0005634">
    <property type="term" value="C:nucleus"/>
    <property type="evidence" value="ECO:0007669"/>
    <property type="project" value="UniProtKB-SubCell"/>
</dbReference>
<dbReference type="Pfam" id="PF02365">
    <property type="entry name" value="NAM"/>
    <property type="match status" value="1"/>
</dbReference>